<dbReference type="RefSeq" id="WP_279338190.1">
    <property type="nucleotide sequence ID" value="NZ_CP121683.1"/>
</dbReference>
<keyword evidence="1" id="KW-0472">Membrane</keyword>
<evidence type="ECO:0000313" key="3">
    <source>
        <dbReference type="Proteomes" id="UP001216440"/>
    </source>
</evidence>
<reference evidence="2 3" key="1">
    <citation type="submission" date="2023-03" db="EMBL/GenBank/DDBJ databases">
        <authorList>
            <person name="Mo P."/>
        </authorList>
    </citation>
    <scope>NUCLEOTIDE SEQUENCE [LARGE SCALE GENOMIC DNA]</scope>
    <source>
        <strain evidence="2 3">HUAS 5</strain>
        <plasmid evidence="2 3">punmamed2</plasmid>
    </source>
</reference>
<evidence type="ECO:0000256" key="1">
    <source>
        <dbReference type="SAM" id="Phobius"/>
    </source>
</evidence>
<gene>
    <name evidence="2" type="ORF">PYS65_34155</name>
</gene>
<proteinExistence type="predicted"/>
<evidence type="ECO:0000313" key="2">
    <source>
        <dbReference type="EMBL" id="WGD45138.1"/>
    </source>
</evidence>
<sequence length="65" mass="7014">MLNTVLSASDSTPYLALLAAVAVHARPLILLAGFLVAVRGTNGPKRSDMFTDFAHHLTSRHSARR</sequence>
<dbReference type="EMBL" id="CP121683">
    <property type="protein sequence ID" value="WGD45138.1"/>
    <property type="molecule type" value="Genomic_DNA"/>
</dbReference>
<keyword evidence="3" id="KW-1185">Reference proteome</keyword>
<name>A0ABY8KBU5_9ACTN</name>
<keyword evidence="1" id="KW-1133">Transmembrane helix</keyword>
<organism evidence="2 3">
    <name type="scientific">Streptomyces cathayae</name>
    <dbReference type="NCBI Taxonomy" id="3031124"/>
    <lineage>
        <taxon>Bacteria</taxon>
        <taxon>Bacillati</taxon>
        <taxon>Actinomycetota</taxon>
        <taxon>Actinomycetes</taxon>
        <taxon>Kitasatosporales</taxon>
        <taxon>Streptomycetaceae</taxon>
        <taxon>Streptomyces</taxon>
    </lineage>
</organism>
<accession>A0ABY8KBU5</accession>
<protein>
    <submittedName>
        <fullName evidence="2">Uncharacterized protein</fullName>
    </submittedName>
</protein>
<feature type="transmembrane region" description="Helical" evidence="1">
    <location>
        <begin position="14"/>
        <end position="38"/>
    </location>
</feature>
<geneLocation type="plasmid" evidence="2 3">
    <name>punmamed2</name>
</geneLocation>
<keyword evidence="2" id="KW-0614">Plasmid</keyword>
<keyword evidence="1" id="KW-0812">Transmembrane</keyword>
<dbReference type="Proteomes" id="UP001216440">
    <property type="component" value="Plasmid punmamed2"/>
</dbReference>